<dbReference type="PROSITE" id="PS00455">
    <property type="entry name" value="AMP_BINDING"/>
    <property type="match status" value="1"/>
</dbReference>
<comment type="catalytic activity">
    <reaction evidence="9">
        <text>15-hydroxy-(5Z,8Z,11Z,13E)-eicosatetraenoate + ATP + CoA = 15-hydroxy-(5Z,8Z,11Z,13E)-eicosatetraenoyl-CoA + AMP + diphosphate</text>
        <dbReference type="Rhea" id="RHEA:52116"/>
        <dbReference type="ChEBI" id="CHEBI:30616"/>
        <dbReference type="ChEBI" id="CHEBI:33019"/>
        <dbReference type="ChEBI" id="CHEBI:57287"/>
        <dbReference type="ChEBI" id="CHEBI:78832"/>
        <dbReference type="ChEBI" id="CHEBI:136409"/>
        <dbReference type="ChEBI" id="CHEBI:456215"/>
    </reaction>
    <physiologicalReaction direction="left-to-right" evidence="9">
        <dbReference type="Rhea" id="RHEA:52117"/>
    </physiologicalReaction>
</comment>
<dbReference type="Proteomes" id="UP000887540">
    <property type="component" value="Unplaced"/>
</dbReference>
<keyword evidence="2 13" id="KW-0436">Ligase</keyword>
<evidence type="ECO:0000256" key="13">
    <source>
        <dbReference type="RuleBase" id="RU369030"/>
    </source>
</evidence>
<proteinExistence type="inferred from homology"/>
<dbReference type="SUPFAM" id="SSF56801">
    <property type="entry name" value="Acetyl-CoA synthetase-like"/>
    <property type="match status" value="1"/>
</dbReference>
<sequence length="700" mass="78227">MLDLMDKNLYTGRSLAWLSTILATVIGSSFYLLMSFLKKKKRLLAGSEISMEEQGIPLPGKPNVYKSGLLKNSSAETVERMYPEVKTLYDSFVRGLKETKNGNCLGTRKDKNSPYTFQTYNKVWQNVGGLGSAFITKLGLNPDNETNIGIYAKNCAEWATSAIACVRYSMVSVPLYDTLGAEAVSYIVQQTEIEAIVVEDEAKIKRILDASSSMPSLRHLIAINHEAITPELLEQAEEVGIELHKFYDLIDDGKNNIQKDVPPSPEDTYMICYTSGTTGNPKGVILTHRNIVSNVSAFIYMTDMFVPDLMNPECVSISYLPLSHVFEQVVHWALLTVGGKIGYFRGDIRELTNDMQALKPTIFPSVPRLLNRFHDGVQAKIAKSGFLSRTIFKTAYSRKLAEIRQGIVRNDSVWDKLVFNKIQEQFGGRVRFTITGSAPISPQILEFIRVTLGGHAMEGYGQTENSAMATATWPGDYVGGHCGGPAVCTLLKLADVPDMGYSASENKGEVMLKGPHITKGYYKDPEKTSELFDEEGYLHTGDIGQILPNGTLRIIDRKKNILKLAQGEYVAPEKIENIYTNSSYVQQIYVDGDSLERFLIAVVVPEPAPLEKWYKTKFGKEAELEKICEQPEAKELILKDIQKLGKENKLNSIEQVQAIYLEPNPFTIDNGLLTPTLKSKRPQLHQKYKAIMSEIYKTVQ</sequence>
<dbReference type="Pfam" id="PF00501">
    <property type="entry name" value="AMP-binding"/>
    <property type="match status" value="1"/>
</dbReference>
<dbReference type="InterPro" id="IPR000873">
    <property type="entry name" value="AMP-dep_synth/lig_dom"/>
</dbReference>
<comment type="function">
    <text evidence="13">Catalyzes the conversion of long-chain fatty acids to their active form acyl-CoAs for both synthesis of cellular lipids, and degradation via beta-oxidation.</text>
</comment>
<evidence type="ECO:0000256" key="11">
    <source>
        <dbReference type="ARBA" id="ARBA00024565"/>
    </source>
</evidence>
<evidence type="ECO:0000256" key="4">
    <source>
        <dbReference type="ARBA" id="ARBA00022832"/>
    </source>
</evidence>
<feature type="transmembrane region" description="Helical" evidence="14">
    <location>
        <begin position="15"/>
        <end position="34"/>
    </location>
</feature>
<organism evidence="16 17">
    <name type="scientific">Acrobeloides nanus</name>
    <dbReference type="NCBI Taxonomy" id="290746"/>
    <lineage>
        <taxon>Eukaryota</taxon>
        <taxon>Metazoa</taxon>
        <taxon>Ecdysozoa</taxon>
        <taxon>Nematoda</taxon>
        <taxon>Chromadorea</taxon>
        <taxon>Rhabditida</taxon>
        <taxon>Tylenchina</taxon>
        <taxon>Cephalobomorpha</taxon>
        <taxon>Cephaloboidea</taxon>
        <taxon>Cephalobidae</taxon>
        <taxon>Acrobeloides</taxon>
    </lineage>
</organism>
<dbReference type="GO" id="GO:0005783">
    <property type="term" value="C:endoplasmic reticulum"/>
    <property type="evidence" value="ECO:0007669"/>
    <property type="project" value="TreeGrafter"/>
</dbReference>
<dbReference type="InterPro" id="IPR020845">
    <property type="entry name" value="AMP-binding_CS"/>
</dbReference>
<dbReference type="GO" id="GO:0005524">
    <property type="term" value="F:ATP binding"/>
    <property type="evidence" value="ECO:0007669"/>
    <property type="project" value="UniProtKB-KW"/>
</dbReference>
<evidence type="ECO:0000256" key="8">
    <source>
        <dbReference type="ARBA" id="ARBA00024495"/>
    </source>
</evidence>
<accession>A0A914EKD9</accession>
<evidence type="ECO:0000256" key="10">
    <source>
        <dbReference type="ARBA" id="ARBA00024548"/>
    </source>
</evidence>
<keyword evidence="14" id="KW-1133">Transmembrane helix</keyword>
<name>A0A914EKD9_9BILA</name>
<dbReference type="CDD" id="cd05927">
    <property type="entry name" value="LC-FACS_euk"/>
    <property type="match status" value="1"/>
</dbReference>
<evidence type="ECO:0000256" key="3">
    <source>
        <dbReference type="ARBA" id="ARBA00022741"/>
    </source>
</evidence>
<comment type="catalytic activity">
    <reaction evidence="10">
        <text>(5Z,8Z,11Z,14Z)-eicosatetraenoate + ATP + CoA = (5Z,8Z,11Z,14Z)-eicosatetraenoyl-CoA + AMP + diphosphate</text>
        <dbReference type="Rhea" id="RHEA:19713"/>
        <dbReference type="ChEBI" id="CHEBI:30616"/>
        <dbReference type="ChEBI" id="CHEBI:32395"/>
        <dbReference type="ChEBI" id="CHEBI:33019"/>
        <dbReference type="ChEBI" id="CHEBI:57287"/>
        <dbReference type="ChEBI" id="CHEBI:57368"/>
        <dbReference type="ChEBI" id="CHEBI:456215"/>
        <dbReference type="EC" id="6.2.1.15"/>
    </reaction>
    <physiologicalReaction direction="left-to-right" evidence="10">
        <dbReference type="Rhea" id="RHEA:19714"/>
    </physiologicalReaction>
</comment>
<evidence type="ECO:0000313" key="16">
    <source>
        <dbReference type="Proteomes" id="UP000887540"/>
    </source>
</evidence>
<evidence type="ECO:0000256" key="9">
    <source>
        <dbReference type="ARBA" id="ARBA00024532"/>
    </source>
</evidence>
<dbReference type="Gene3D" id="3.40.50.12780">
    <property type="entry name" value="N-terminal domain of ligase-like"/>
    <property type="match status" value="1"/>
</dbReference>
<dbReference type="GO" id="GO:0016020">
    <property type="term" value="C:membrane"/>
    <property type="evidence" value="ECO:0007669"/>
    <property type="project" value="TreeGrafter"/>
</dbReference>
<dbReference type="InterPro" id="IPR045311">
    <property type="entry name" value="LC-FACS_euk"/>
</dbReference>
<keyword evidence="5 13" id="KW-0067">ATP-binding</keyword>
<dbReference type="GO" id="GO:0047676">
    <property type="term" value="F:arachidonate-CoA ligase activity"/>
    <property type="evidence" value="ECO:0007669"/>
    <property type="project" value="UniProtKB-EC"/>
</dbReference>
<keyword evidence="14" id="KW-0812">Transmembrane</keyword>
<keyword evidence="14" id="KW-0472">Membrane</keyword>
<comment type="catalytic activity">
    <reaction evidence="11">
        <text>(E)-hexadec-2-enoate + ATP + CoA = (2E)-hexadecenoyl-CoA + AMP + diphosphate</text>
        <dbReference type="Rhea" id="RHEA:36139"/>
        <dbReference type="ChEBI" id="CHEBI:30616"/>
        <dbReference type="ChEBI" id="CHEBI:33019"/>
        <dbReference type="ChEBI" id="CHEBI:57287"/>
        <dbReference type="ChEBI" id="CHEBI:61526"/>
        <dbReference type="ChEBI" id="CHEBI:72745"/>
        <dbReference type="ChEBI" id="CHEBI:456215"/>
    </reaction>
    <physiologicalReaction direction="left-to-right" evidence="11">
        <dbReference type="Rhea" id="RHEA:36140"/>
    </physiologicalReaction>
</comment>
<comment type="catalytic activity">
    <reaction evidence="12">
        <text>hexadecanoate + ATP + CoA = hexadecanoyl-CoA + AMP + diphosphate</text>
        <dbReference type="Rhea" id="RHEA:30751"/>
        <dbReference type="ChEBI" id="CHEBI:7896"/>
        <dbReference type="ChEBI" id="CHEBI:30616"/>
        <dbReference type="ChEBI" id="CHEBI:33019"/>
        <dbReference type="ChEBI" id="CHEBI:57287"/>
        <dbReference type="ChEBI" id="CHEBI:57379"/>
        <dbReference type="ChEBI" id="CHEBI:456215"/>
    </reaction>
    <physiologicalReaction direction="left-to-right" evidence="12">
        <dbReference type="Rhea" id="RHEA:30752"/>
    </physiologicalReaction>
</comment>
<feature type="domain" description="AMP-dependent synthetase/ligase" evidence="15">
    <location>
        <begin position="115"/>
        <end position="522"/>
    </location>
</feature>
<evidence type="ECO:0000313" key="17">
    <source>
        <dbReference type="WBParaSite" id="ACRNAN_scaffold879.g25114.t1"/>
    </source>
</evidence>
<evidence type="ECO:0000256" key="2">
    <source>
        <dbReference type="ARBA" id="ARBA00022598"/>
    </source>
</evidence>
<dbReference type="AlphaFoldDB" id="A0A914EKD9"/>
<dbReference type="PANTHER" id="PTHR43272">
    <property type="entry name" value="LONG-CHAIN-FATTY-ACID--COA LIGASE"/>
    <property type="match status" value="1"/>
</dbReference>
<evidence type="ECO:0000256" key="5">
    <source>
        <dbReference type="ARBA" id="ARBA00022840"/>
    </source>
</evidence>
<comment type="similarity">
    <text evidence="1 13">Belongs to the ATP-dependent AMP-binding enzyme family.</text>
</comment>
<reference evidence="17" key="1">
    <citation type="submission" date="2022-11" db="UniProtKB">
        <authorList>
            <consortium name="WormBaseParasite"/>
        </authorList>
    </citation>
    <scope>IDENTIFICATION</scope>
</reference>
<dbReference type="WBParaSite" id="ACRNAN_scaffold879.g25114.t1">
    <property type="protein sequence ID" value="ACRNAN_scaffold879.g25114.t1"/>
    <property type="gene ID" value="ACRNAN_scaffold879.g25114"/>
</dbReference>
<comment type="catalytic activity">
    <reaction evidence="7">
        <text>a long-chain fatty acid + ATP + CoA = a long-chain fatty acyl-CoA + AMP + diphosphate</text>
        <dbReference type="Rhea" id="RHEA:15421"/>
        <dbReference type="ChEBI" id="CHEBI:30616"/>
        <dbReference type="ChEBI" id="CHEBI:33019"/>
        <dbReference type="ChEBI" id="CHEBI:57287"/>
        <dbReference type="ChEBI" id="CHEBI:57560"/>
        <dbReference type="ChEBI" id="CHEBI:83139"/>
        <dbReference type="ChEBI" id="CHEBI:456215"/>
        <dbReference type="EC" id="6.2.1.3"/>
    </reaction>
    <physiologicalReaction direction="left-to-right" evidence="7">
        <dbReference type="Rhea" id="RHEA:15422"/>
    </physiologicalReaction>
</comment>
<evidence type="ECO:0000256" key="7">
    <source>
        <dbReference type="ARBA" id="ARBA00024484"/>
    </source>
</evidence>
<keyword evidence="3 13" id="KW-0547">Nucleotide-binding</keyword>
<evidence type="ECO:0000259" key="15">
    <source>
        <dbReference type="Pfam" id="PF00501"/>
    </source>
</evidence>
<dbReference type="EC" id="6.2.1.3" evidence="13"/>
<keyword evidence="16" id="KW-1185">Reference proteome</keyword>
<dbReference type="PANTHER" id="PTHR43272:SF43">
    <property type="entry name" value="LONG-CHAIN-FATTY-ACID--COA LIGASE"/>
    <property type="match status" value="1"/>
</dbReference>
<evidence type="ECO:0000256" key="6">
    <source>
        <dbReference type="ARBA" id="ARBA00024469"/>
    </source>
</evidence>
<keyword evidence="13" id="KW-0443">Lipid metabolism</keyword>
<evidence type="ECO:0000256" key="12">
    <source>
        <dbReference type="ARBA" id="ARBA00049139"/>
    </source>
</evidence>
<comment type="catalytic activity">
    <reaction evidence="8">
        <text>12-hydroxy-(5Z,8Z,10E,14Z)-eicosatetraenoate + ATP + CoA = 12-hydroxy-(5Z,8Z,10E,14Z)-eicosatetraenoyl-CoA + AMP + diphosphate</text>
        <dbReference type="Rhea" id="RHEA:52112"/>
        <dbReference type="ChEBI" id="CHEBI:30616"/>
        <dbReference type="ChEBI" id="CHEBI:33019"/>
        <dbReference type="ChEBI" id="CHEBI:57287"/>
        <dbReference type="ChEBI" id="CHEBI:90718"/>
        <dbReference type="ChEBI" id="CHEBI:136408"/>
        <dbReference type="ChEBI" id="CHEBI:456215"/>
    </reaction>
    <physiologicalReaction direction="left-to-right" evidence="8">
        <dbReference type="Rhea" id="RHEA:52113"/>
    </physiologicalReaction>
</comment>
<evidence type="ECO:0000256" key="14">
    <source>
        <dbReference type="SAM" id="Phobius"/>
    </source>
</evidence>
<comment type="catalytic activity">
    <reaction evidence="6">
        <text>5-hydroxy-(6E,8Z,11Z,14Z)-eicosatetraenoate + ATP + CoA = 5-hydroxy-(6E,8Z,11Z,14Z)-eicosatetraenoyl-CoA + AMP + diphosphate</text>
        <dbReference type="Rhea" id="RHEA:52108"/>
        <dbReference type="ChEBI" id="CHEBI:30616"/>
        <dbReference type="ChEBI" id="CHEBI:33019"/>
        <dbReference type="ChEBI" id="CHEBI:57287"/>
        <dbReference type="ChEBI" id="CHEBI:65341"/>
        <dbReference type="ChEBI" id="CHEBI:136407"/>
        <dbReference type="ChEBI" id="CHEBI:456215"/>
    </reaction>
    <physiologicalReaction direction="left-to-right" evidence="6">
        <dbReference type="Rhea" id="RHEA:52109"/>
    </physiologicalReaction>
</comment>
<keyword evidence="4 13" id="KW-0276">Fatty acid metabolism</keyword>
<evidence type="ECO:0000256" key="1">
    <source>
        <dbReference type="ARBA" id="ARBA00006432"/>
    </source>
</evidence>
<protein>
    <recommendedName>
        <fullName evidence="13">Long-chain-fatty-acid--CoA ligase</fullName>
        <ecNumber evidence="13">6.2.1.3</ecNumber>
    </recommendedName>
</protein>
<dbReference type="InterPro" id="IPR042099">
    <property type="entry name" value="ANL_N_sf"/>
</dbReference>